<accession>A0A921NU02</accession>
<name>A0A921NU02_9RHOB</name>
<dbReference type="SUPFAM" id="SSF103481">
    <property type="entry name" value="Multidrug resistance efflux transporter EmrE"/>
    <property type="match status" value="2"/>
</dbReference>
<comment type="caution">
    <text evidence="3">The sequence shown here is derived from an EMBL/GenBank/DDBJ whole genome shotgun (WGS) entry which is preliminary data.</text>
</comment>
<dbReference type="OrthoDB" id="9783707at2"/>
<feature type="transmembrane region" description="Helical" evidence="1">
    <location>
        <begin position="205"/>
        <end position="226"/>
    </location>
</feature>
<dbReference type="GO" id="GO:0016020">
    <property type="term" value="C:membrane"/>
    <property type="evidence" value="ECO:0007669"/>
    <property type="project" value="InterPro"/>
</dbReference>
<keyword evidence="1" id="KW-0812">Transmembrane</keyword>
<sequence length="278" mass="28699">MSAGVFAAVLLAAFLHAFWNALVKTGEDKVAAMLLLSAGNAAVAAVFVAFKPLPPAELWPWLLASGLIHTAYQVCLAMAYERGDLSRVYPISRGTAPLLVLAAGAFVLPDRLMPTEIAGIALLGLGIVSMARGIGRDGERTALLPFALGAAICTAGYSIVDGSGARLLGDGPTYVAWSLLVGLVFFVPVALLLRGPGVLRARPAALLRGGLGGAASFTAYAIAVWAMTQAPIALVSALRESSILFAMLIGWVLVGEPMSRHKLASGAVILAGVVLTRL</sequence>
<dbReference type="RefSeq" id="WP_159964727.1">
    <property type="nucleotide sequence ID" value="NZ_APKE01000014.1"/>
</dbReference>
<keyword evidence="4" id="KW-1185">Reference proteome</keyword>
<dbReference type="InterPro" id="IPR000620">
    <property type="entry name" value="EamA_dom"/>
</dbReference>
<feature type="transmembrane region" description="Helical" evidence="1">
    <location>
        <begin position="30"/>
        <end position="50"/>
    </location>
</feature>
<dbReference type="Pfam" id="PF00892">
    <property type="entry name" value="EamA"/>
    <property type="match status" value="2"/>
</dbReference>
<dbReference type="Proteomes" id="UP000698242">
    <property type="component" value="Unassembled WGS sequence"/>
</dbReference>
<dbReference type="PANTHER" id="PTHR22911">
    <property type="entry name" value="ACYL-MALONYL CONDENSING ENZYME-RELATED"/>
    <property type="match status" value="1"/>
</dbReference>
<feature type="domain" description="EamA" evidence="2">
    <location>
        <begin position="8"/>
        <end position="129"/>
    </location>
</feature>
<gene>
    <name evidence="3" type="ORF">PMES_01341</name>
</gene>
<dbReference type="AlphaFoldDB" id="A0A921NU02"/>
<evidence type="ECO:0000313" key="4">
    <source>
        <dbReference type="Proteomes" id="UP000698242"/>
    </source>
</evidence>
<dbReference type="InterPro" id="IPR037185">
    <property type="entry name" value="EmrE-like"/>
</dbReference>
<proteinExistence type="predicted"/>
<dbReference type="Gene3D" id="1.10.3730.20">
    <property type="match status" value="2"/>
</dbReference>
<evidence type="ECO:0000313" key="3">
    <source>
        <dbReference type="EMBL" id="KAF0676609.1"/>
    </source>
</evidence>
<feature type="transmembrane region" description="Helical" evidence="1">
    <location>
        <begin position="62"/>
        <end position="80"/>
    </location>
</feature>
<organism evidence="3 4">
    <name type="scientific">Profundibacterium mesophilum KAUST100406-0324</name>
    <dbReference type="NCBI Taxonomy" id="1037889"/>
    <lineage>
        <taxon>Bacteria</taxon>
        <taxon>Pseudomonadati</taxon>
        <taxon>Pseudomonadota</taxon>
        <taxon>Alphaproteobacteria</taxon>
        <taxon>Rhodobacterales</taxon>
        <taxon>Roseobacteraceae</taxon>
        <taxon>Profundibacterium</taxon>
    </lineage>
</organism>
<feature type="transmembrane region" description="Helical" evidence="1">
    <location>
        <begin position="117"/>
        <end position="135"/>
    </location>
</feature>
<feature type="transmembrane region" description="Helical" evidence="1">
    <location>
        <begin position="172"/>
        <end position="193"/>
    </location>
</feature>
<dbReference type="EMBL" id="APKE01000014">
    <property type="protein sequence ID" value="KAF0676609.1"/>
    <property type="molecule type" value="Genomic_DNA"/>
</dbReference>
<reference evidence="3" key="1">
    <citation type="submission" date="2013-03" db="EMBL/GenBank/DDBJ databases">
        <title>Genome Sequence of the Profundibacterium mesophilum strain KAUST100406-0324T from Red Sea, a novel genus in the family Rhodobacteraceae.</title>
        <authorList>
            <person name="Essack M."/>
            <person name="Alam I."/>
            <person name="Lafi F."/>
            <person name="Alawi W."/>
            <person name="Kamanu F."/>
            <person name="Al-Suwailem A."/>
            <person name="Lee O.O."/>
            <person name="Xu Y."/>
            <person name="Bajic V."/>
            <person name="Qian P.-Y."/>
            <person name="Archer J."/>
        </authorList>
    </citation>
    <scope>NUCLEOTIDE SEQUENCE</scope>
    <source>
        <strain evidence="3">KAUST100406-0324</strain>
    </source>
</reference>
<evidence type="ECO:0000259" key="2">
    <source>
        <dbReference type="Pfam" id="PF00892"/>
    </source>
</evidence>
<feature type="transmembrane region" description="Helical" evidence="1">
    <location>
        <begin position="142"/>
        <end position="160"/>
    </location>
</feature>
<protein>
    <submittedName>
        <fullName evidence="3">Membrane protein</fullName>
    </submittedName>
</protein>
<feature type="domain" description="EamA" evidence="2">
    <location>
        <begin position="146"/>
        <end position="276"/>
    </location>
</feature>
<keyword evidence="1" id="KW-0472">Membrane</keyword>
<evidence type="ECO:0000256" key="1">
    <source>
        <dbReference type="SAM" id="Phobius"/>
    </source>
</evidence>
<feature type="transmembrane region" description="Helical" evidence="1">
    <location>
        <begin position="232"/>
        <end position="254"/>
    </location>
</feature>
<keyword evidence="1" id="KW-1133">Transmembrane helix</keyword>